<dbReference type="GO" id="GO:0000981">
    <property type="term" value="F:DNA-binding transcription factor activity, RNA polymerase II-specific"/>
    <property type="evidence" value="ECO:0007669"/>
    <property type="project" value="TreeGrafter"/>
</dbReference>
<evidence type="ECO:0000256" key="8">
    <source>
        <dbReference type="ARBA" id="ARBA00023163"/>
    </source>
</evidence>
<keyword evidence="13" id="KW-1185">Reference proteome</keyword>
<feature type="region of interest" description="Disordered" evidence="10">
    <location>
        <begin position="1"/>
        <end position="94"/>
    </location>
</feature>
<evidence type="ECO:0000256" key="3">
    <source>
        <dbReference type="ARBA" id="ARBA00022723"/>
    </source>
</evidence>
<dbReference type="GO" id="GO:0008270">
    <property type="term" value="F:zinc ion binding"/>
    <property type="evidence" value="ECO:0007669"/>
    <property type="project" value="UniProtKB-KW"/>
</dbReference>
<dbReference type="SMART" id="SM00438">
    <property type="entry name" value="ZnF_NFX"/>
    <property type="match status" value="8"/>
</dbReference>
<feature type="compositionally biased region" description="Gly residues" evidence="10">
    <location>
        <begin position="79"/>
        <end position="89"/>
    </location>
</feature>
<name>A0A1L7WEU1_9HELO</name>
<keyword evidence="7" id="KW-0805">Transcription regulation</keyword>
<dbReference type="InterPro" id="IPR034077">
    <property type="entry name" value="R3H_FAP1"/>
</dbReference>
<feature type="compositionally biased region" description="Low complexity" evidence="10">
    <location>
        <begin position="29"/>
        <end position="54"/>
    </location>
</feature>
<evidence type="ECO:0000256" key="10">
    <source>
        <dbReference type="SAM" id="MobiDB-lite"/>
    </source>
</evidence>
<evidence type="ECO:0000259" key="11">
    <source>
        <dbReference type="PROSITE" id="PS51061"/>
    </source>
</evidence>
<evidence type="ECO:0000256" key="6">
    <source>
        <dbReference type="ARBA" id="ARBA00022833"/>
    </source>
</evidence>
<dbReference type="GO" id="GO:0000977">
    <property type="term" value="F:RNA polymerase II transcription regulatory region sequence-specific DNA binding"/>
    <property type="evidence" value="ECO:0007669"/>
    <property type="project" value="TreeGrafter"/>
</dbReference>
<evidence type="ECO:0000256" key="9">
    <source>
        <dbReference type="ARBA" id="ARBA00023242"/>
    </source>
</evidence>
<dbReference type="OrthoDB" id="6512771at2759"/>
<dbReference type="PROSITE" id="PS51061">
    <property type="entry name" value="R3H"/>
    <property type="match status" value="1"/>
</dbReference>
<feature type="domain" description="R3H" evidence="11">
    <location>
        <begin position="816"/>
        <end position="879"/>
    </location>
</feature>
<keyword evidence="9" id="KW-0539">Nucleus</keyword>
<dbReference type="Proteomes" id="UP000184330">
    <property type="component" value="Unassembled WGS sequence"/>
</dbReference>
<dbReference type="InterPro" id="IPR001374">
    <property type="entry name" value="R3H_dom"/>
</dbReference>
<evidence type="ECO:0000256" key="1">
    <source>
        <dbReference type="ARBA" id="ARBA00004123"/>
    </source>
</evidence>
<evidence type="ECO:0000313" key="12">
    <source>
        <dbReference type="EMBL" id="CZR51302.1"/>
    </source>
</evidence>
<protein>
    <submittedName>
        <fullName evidence="12">Related to cysteine-rich protein NFX-1</fullName>
    </submittedName>
</protein>
<evidence type="ECO:0000256" key="4">
    <source>
        <dbReference type="ARBA" id="ARBA00022737"/>
    </source>
</evidence>
<dbReference type="CDD" id="cd06008">
    <property type="entry name" value="NF-X1-zinc-finger"/>
    <property type="match status" value="5"/>
</dbReference>
<dbReference type="Pfam" id="PF01424">
    <property type="entry name" value="R3H"/>
    <property type="match status" value="1"/>
</dbReference>
<comment type="similarity">
    <text evidence="2">Belongs to the NFX1 family.</text>
</comment>
<feature type="compositionally biased region" description="Pro residues" evidence="10">
    <location>
        <begin position="1"/>
        <end position="10"/>
    </location>
</feature>
<feature type="region of interest" description="Disordered" evidence="10">
    <location>
        <begin position="115"/>
        <end position="152"/>
    </location>
</feature>
<evidence type="ECO:0000256" key="5">
    <source>
        <dbReference type="ARBA" id="ARBA00022771"/>
    </source>
</evidence>
<gene>
    <name evidence="12" type="ORF">PAC_01177</name>
</gene>
<dbReference type="AlphaFoldDB" id="A0A1L7WEU1"/>
<evidence type="ECO:0000313" key="13">
    <source>
        <dbReference type="Proteomes" id="UP000184330"/>
    </source>
</evidence>
<keyword evidence="4" id="KW-0677">Repeat</keyword>
<keyword evidence="6" id="KW-0862">Zinc</keyword>
<dbReference type="InterPro" id="IPR000967">
    <property type="entry name" value="Znf_NFX1"/>
</dbReference>
<dbReference type="SUPFAM" id="SSF82708">
    <property type="entry name" value="R3H domain"/>
    <property type="match status" value="1"/>
</dbReference>
<dbReference type="InterPro" id="IPR034078">
    <property type="entry name" value="NFX1_fam"/>
</dbReference>
<dbReference type="GO" id="GO:0005634">
    <property type="term" value="C:nucleus"/>
    <property type="evidence" value="ECO:0007669"/>
    <property type="project" value="UniProtKB-SubCell"/>
</dbReference>
<reference evidence="12 13" key="1">
    <citation type="submission" date="2016-03" db="EMBL/GenBank/DDBJ databases">
        <authorList>
            <person name="Ploux O."/>
        </authorList>
    </citation>
    <scope>NUCLEOTIDE SEQUENCE [LARGE SCALE GENOMIC DNA]</scope>
    <source>
        <strain evidence="12 13">UAMH 11012</strain>
    </source>
</reference>
<keyword evidence="5" id="KW-0863">Zinc-finger</keyword>
<dbReference type="EMBL" id="FJOG01000001">
    <property type="protein sequence ID" value="CZR51302.1"/>
    <property type="molecule type" value="Genomic_DNA"/>
</dbReference>
<dbReference type="InterPro" id="IPR036867">
    <property type="entry name" value="R3H_dom_sf"/>
</dbReference>
<evidence type="ECO:0000256" key="7">
    <source>
        <dbReference type="ARBA" id="ARBA00023015"/>
    </source>
</evidence>
<comment type="subcellular location">
    <subcellularLocation>
        <location evidence="1">Nucleus</location>
    </subcellularLocation>
</comment>
<proteinExistence type="inferred from homology"/>
<dbReference type="PANTHER" id="PTHR12360">
    <property type="entry name" value="NUCLEAR TRANSCRIPTION FACTOR, X-BOX BINDING 1 NFX1"/>
    <property type="match status" value="1"/>
</dbReference>
<dbReference type="GO" id="GO:0000122">
    <property type="term" value="P:negative regulation of transcription by RNA polymerase II"/>
    <property type="evidence" value="ECO:0007669"/>
    <property type="project" value="TreeGrafter"/>
</dbReference>
<dbReference type="SMART" id="SM00393">
    <property type="entry name" value="R3H"/>
    <property type="match status" value="1"/>
</dbReference>
<feature type="compositionally biased region" description="Basic residues" evidence="10">
    <location>
        <begin position="15"/>
        <end position="27"/>
    </location>
</feature>
<dbReference type="FunFam" id="3.30.1370.50:FF:000006">
    <property type="entry name" value="NF-X1 finger transcription factor"/>
    <property type="match status" value="1"/>
</dbReference>
<dbReference type="PANTHER" id="PTHR12360:SF12">
    <property type="entry name" value="TRANSCRIPTIONAL REPRESSOR NF-X1"/>
    <property type="match status" value="1"/>
</dbReference>
<evidence type="ECO:0000256" key="2">
    <source>
        <dbReference type="ARBA" id="ARBA00007269"/>
    </source>
</evidence>
<keyword evidence="3" id="KW-0479">Metal-binding</keyword>
<organism evidence="12 13">
    <name type="scientific">Phialocephala subalpina</name>
    <dbReference type="NCBI Taxonomy" id="576137"/>
    <lineage>
        <taxon>Eukaryota</taxon>
        <taxon>Fungi</taxon>
        <taxon>Dikarya</taxon>
        <taxon>Ascomycota</taxon>
        <taxon>Pezizomycotina</taxon>
        <taxon>Leotiomycetes</taxon>
        <taxon>Helotiales</taxon>
        <taxon>Mollisiaceae</taxon>
        <taxon>Phialocephala</taxon>
        <taxon>Phialocephala fortinii species complex</taxon>
    </lineage>
</organism>
<sequence length="1086" mass="118884">MSTAEPPAPPASNRAPRHRRGPRRGAHRGGASTSTSTTTNTEAPSPALALRPASVTPETNPPAQASNSRGRGRGRAGNSRGGRGGGRGGSRLMVNGQRAFGGQLTSITLESEGSLAGDAPEFVPGRPVIPRARPQPSHQRQRRMSKSQAPDIATRTHEDIANGQYECVICTNEVLPNSKIWTCKTCWSVLHISCVKKWSKNEVSTHQQRAVENGELPPMRQWRCPGCNLPKQELPKDYTCWCEKEIEPKSIAGLPPHSCGQTCAKPRAGHCPHPCELMCHAGPCPPCGHMGPSLSCFCGKETSSRRCVDTNYEAGWSCEQVCDELLPCGEHTCSRPCHEGLCGSCEVMVESKCFCGRVEKELPCSEREDEEESQLDGKTWMGSFNCGAECRRPYDCGVPEHFCESSCHSQDPEPPHCPFSPDVVTHCPCGKTPIDILLSEPRKNCSARIPHCQEKCQKLLNCGHLCQQKCHNNECRPCSQTIDISCRCGRTTSKSACHQGMDEPPMCPRVCRATLNCGRHECGERCCPGEKKASERQKSKGKHRALNSTPPTDDNIEPEHICLKVCGRPLKCGNHDCQSLCHKGPCSSCLEAVFEEISCACGKTVLQPPQPCGTRAPECRFECTRQSTCGHPQVKHQCHGDDESCPKCPFLVEKGCLCGKKTLKNQPCWFSEVRCGLPCGKKLKCGIHSCTKPCHRPGQCEDASWPCQQACGRKKTVCEHHCADKCHAPYPCKELQPCQAKTFITCPCQLQKQEVRCLASKTSPGNTEKKLECNDECLRIARNAKLAAALNIDPATHTDDHIPYSQTTLDFFSSNQKFAQQYEREFRVFAADEKEKRLRFKPMQAPQRSFLHSLAEDFGLDSESQDPEPHRHVCVFKTPRFVSSPMKTLAQCVRIRPVVAAAEPASGSGSKGLVANAEPFNAFLLTSPKFGLTIDELRQDLKPEFSSSTHVFEISFLPSGDVVLRPSTAVSGSWHHGIEKDLQALKASVSAKVKGLALASGTTLCAVDASLNVLRREDESMGAGGWSQVAKGGAATRRPVMESVGVKSSFTVLGKKRAEPVEKVKKEKVEDAVDDWEKEVEGWGDA</sequence>
<accession>A0A1L7WEU1</accession>
<dbReference type="Gene3D" id="3.30.1370.50">
    <property type="entry name" value="R3H-like domain"/>
    <property type="match status" value="1"/>
</dbReference>
<dbReference type="STRING" id="576137.A0A1L7WEU1"/>
<keyword evidence="8" id="KW-0804">Transcription</keyword>
<dbReference type="CDD" id="cd06006">
    <property type="entry name" value="R3H_unknown_2"/>
    <property type="match status" value="1"/>
</dbReference>
<dbReference type="Pfam" id="PF01422">
    <property type="entry name" value="zf-NF-X1"/>
    <property type="match status" value="7"/>
</dbReference>